<feature type="domain" description="BTB" evidence="1">
    <location>
        <begin position="184"/>
        <end position="251"/>
    </location>
</feature>
<accession>A0A146ME89</accession>
<reference evidence="3" key="1">
    <citation type="journal article" date="2016" name="Gigascience">
        <title>De novo construction of an expanded transcriptome assembly for the western tarnished plant bug, Lygus hesperus.</title>
        <authorList>
            <person name="Tassone E.E."/>
            <person name="Geib S.M."/>
            <person name="Hall B."/>
            <person name="Fabrick J.A."/>
            <person name="Brent C.S."/>
            <person name="Hull J.J."/>
        </authorList>
    </citation>
    <scope>NUCLEOTIDE SEQUENCE</scope>
</reference>
<sequence length="334" mass="38176">MPVEKLDVKLHCATWIIKIPPSMPPDNSTKKALSSPTHLITEEFSVELPTEASWWMHVSLSVAPKDVGLMKLYLCRGVSVPGPELSVHYSVSILAETNNVAHIRQENGTFRSMLNCSDWNHLICCVKLKRFHVFDSIRIHMKIWAGESVEAPICLHNENMPEKPSTDDPFSAVFRMWYLDQTLADMTVAVKNEEFRIHKLVFASRSSVFKSMFQHRMQESISGSVTIPNCEPEVFRKLVEFMYTGVVEGLESCACDLLKVADMYDVRLLKLMCEEHIISTLTVANAFEMFAFADLHNAEVLREKVRNFIMNPAHIPDFIRNRESFELTSHTDPE</sequence>
<gene>
    <name evidence="3" type="primary">spop_10</name>
    <name evidence="2" type="synonym">spop_8</name>
    <name evidence="3" type="ORF">g.37164</name>
    <name evidence="2" type="ORF">g.37165</name>
</gene>
<dbReference type="AlphaFoldDB" id="A0A146ME89"/>
<dbReference type="Pfam" id="PF00651">
    <property type="entry name" value="BTB"/>
    <property type="match status" value="1"/>
</dbReference>
<dbReference type="PROSITE" id="PS50097">
    <property type="entry name" value="BTB"/>
    <property type="match status" value="1"/>
</dbReference>
<protein>
    <submittedName>
        <fullName evidence="3">Speckle-type POZ protein</fullName>
    </submittedName>
</protein>
<dbReference type="PANTHER" id="PTHR24413">
    <property type="entry name" value="SPECKLE-TYPE POZ PROTEIN"/>
    <property type="match status" value="1"/>
</dbReference>
<organism evidence="3">
    <name type="scientific">Lygus hesperus</name>
    <name type="common">Western plant bug</name>
    <dbReference type="NCBI Taxonomy" id="30085"/>
    <lineage>
        <taxon>Eukaryota</taxon>
        <taxon>Metazoa</taxon>
        <taxon>Ecdysozoa</taxon>
        <taxon>Arthropoda</taxon>
        <taxon>Hexapoda</taxon>
        <taxon>Insecta</taxon>
        <taxon>Pterygota</taxon>
        <taxon>Neoptera</taxon>
        <taxon>Paraneoptera</taxon>
        <taxon>Hemiptera</taxon>
        <taxon>Heteroptera</taxon>
        <taxon>Panheteroptera</taxon>
        <taxon>Cimicomorpha</taxon>
        <taxon>Miridae</taxon>
        <taxon>Mirini</taxon>
        <taxon>Lygus</taxon>
    </lineage>
</organism>
<name>A0A146ME89_LYGHE</name>
<evidence type="ECO:0000313" key="3">
    <source>
        <dbReference type="EMBL" id="JAQ16880.1"/>
    </source>
</evidence>
<dbReference type="SUPFAM" id="SSF54695">
    <property type="entry name" value="POZ domain"/>
    <property type="match status" value="1"/>
</dbReference>
<dbReference type="InterPro" id="IPR000210">
    <property type="entry name" value="BTB/POZ_dom"/>
</dbReference>
<dbReference type="InterPro" id="IPR011333">
    <property type="entry name" value="SKP1/BTB/POZ_sf"/>
</dbReference>
<evidence type="ECO:0000259" key="1">
    <source>
        <dbReference type="PROSITE" id="PS50097"/>
    </source>
</evidence>
<dbReference type="EMBL" id="GDHC01021228">
    <property type="protein sequence ID" value="JAP97400.1"/>
    <property type="molecule type" value="Transcribed_RNA"/>
</dbReference>
<dbReference type="Gene3D" id="3.30.710.10">
    <property type="entry name" value="Potassium Channel Kv1.1, Chain A"/>
    <property type="match status" value="1"/>
</dbReference>
<proteinExistence type="predicted"/>
<evidence type="ECO:0000313" key="2">
    <source>
        <dbReference type="EMBL" id="JAP97400.1"/>
    </source>
</evidence>
<dbReference type="EMBL" id="GDHC01001749">
    <property type="protein sequence ID" value="JAQ16880.1"/>
    <property type="molecule type" value="Transcribed_RNA"/>
</dbReference>
<dbReference type="SMART" id="SM00225">
    <property type="entry name" value="BTB"/>
    <property type="match status" value="1"/>
</dbReference>